<evidence type="ECO:0000256" key="7">
    <source>
        <dbReference type="ARBA" id="ARBA00023180"/>
    </source>
</evidence>
<feature type="chain" id="PRO_5034826014" evidence="9">
    <location>
        <begin position="23"/>
        <end position="788"/>
    </location>
</feature>
<evidence type="ECO:0000256" key="3">
    <source>
        <dbReference type="ARBA" id="ARBA00022679"/>
    </source>
</evidence>
<dbReference type="GO" id="GO:0005975">
    <property type="term" value="P:carbohydrate metabolic process"/>
    <property type="evidence" value="ECO:0007669"/>
    <property type="project" value="UniProtKB-ARBA"/>
</dbReference>
<keyword evidence="9" id="KW-0732">Signal</keyword>
<gene>
    <name evidence="11" type="ORF">HII31_02343</name>
</gene>
<feature type="transmembrane region" description="Helical" evidence="8">
    <location>
        <begin position="411"/>
        <end position="430"/>
    </location>
</feature>
<name>A0A8H6RPV9_9PEZI</name>
<feature type="transmembrane region" description="Helical" evidence="8">
    <location>
        <begin position="308"/>
        <end position="329"/>
    </location>
</feature>
<comment type="caution">
    <text evidence="11">The sequence shown here is derived from an EMBL/GenBank/DDBJ whole genome shotgun (WGS) entry which is preliminary data.</text>
</comment>
<feature type="signal peptide" evidence="9">
    <location>
        <begin position="1"/>
        <end position="22"/>
    </location>
</feature>
<feature type="transmembrane region" description="Helical" evidence="8">
    <location>
        <begin position="466"/>
        <end position="487"/>
    </location>
</feature>
<evidence type="ECO:0000256" key="9">
    <source>
        <dbReference type="SAM" id="SignalP"/>
    </source>
</evidence>
<dbReference type="PANTHER" id="PTHR13533">
    <property type="entry name" value="N-ACETYLNEURAMINATE 9-O-ACETYLTRANSFERASE"/>
    <property type="match status" value="1"/>
</dbReference>
<keyword evidence="7" id="KW-0325">Glycoprotein</keyword>
<evidence type="ECO:0000313" key="11">
    <source>
        <dbReference type="EMBL" id="KAF7196276.1"/>
    </source>
</evidence>
<evidence type="ECO:0000256" key="1">
    <source>
        <dbReference type="ARBA" id="ARBA00004141"/>
    </source>
</evidence>
<keyword evidence="5 8" id="KW-1133">Transmembrane helix</keyword>
<feature type="transmembrane region" description="Helical" evidence="8">
    <location>
        <begin position="279"/>
        <end position="301"/>
    </location>
</feature>
<dbReference type="AlphaFoldDB" id="A0A8H6RPV9"/>
<keyword evidence="3 11" id="KW-0808">Transferase</keyword>
<dbReference type="GO" id="GO:0005794">
    <property type="term" value="C:Golgi apparatus"/>
    <property type="evidence" value="ECO:0007669"/>
    <property type="project" value="UniProtKB-ARBA"/>
</dbReference>
<feature type="transmembrane region" description="Helical" evidence="8">
    <location>
        <begin position="349"/>
        <end position="366"/>
    </location>
</feature>
<comment type="similarity">
    <text evidence="2">Belongs to the PC-esterase family. CASD1 subfamily.</text>
</comment>
<keyword evidence="12" id="KW-1185">Reference proteome</keyword>
<dbReference type="Pfam" id="PF07779">
    <property type="entry name" value="Cas1_AcylT"/>
    <property type="match status" value="1"/>
</dbReference>
<evidence type="ECO:0000256" key="4">
    <source>
        <dbReference type="ARBA" id="ARBA00022692"/>
    </source>
</evidence>
<dbReference type="GO" id="GO:0016740">
    <property type="term" value="F:transferase activity"/>
    <property type="evidence" value="ECO:0007669"/>
    <property type="project" value="UniProtKB-KW"/>
</dbReference>
<keyword evidence="6 8" id="KW-0472">Membrane</keyword>
<evidence type="ECO:0000256" key="6">
    <source>
        <dbReference type="ARBA" id="ARBA00023136"/>
    </source>
</evidence>
<protein>
    <submittedName>
        <fullName evidence="11">Putative O-acetyltransferase CAS1</fullName>
    </submittedName>
</protein>
<evidence type="ECO:0000256" key="8">
    <source>
        <dbReference type="SAM" id="Phobius"/>
    </source>
</evidence>
<feature type="domain" description="Cas1p 10 TM acyl transferase" evidence="10">
    <location>
        <begin position="310"/>
        <end position="736"/>
    </location>
</feature>
<feature type="transmembrane region" description="Helical" evidence="8">
    <location>
        <begin position="442"/>
        <end position="460"/>
    </location>
</feature>
<dbReference type="Proteomes" id="UP000660729">
    <property type="component" value="Unassembled WGS sequence"/>
</dbReference>
<feature type="transmembrane region" description="Helical" evidence="8">
    <location>
        <begin position="547"/>
        <end position="566"/>
    </location>
</feature>
<dbReference type="EMBL" id="JABCIY010000027">
    <property type="protein sequence ID" value="KAF7196276.1"/>
    <property type="molecule type" value="Genomic_DNA"/>
</dbReference>
<evidence type="ECO:0000259" key="10">
    <source>
        <dbReference type="Pfam" id="PF07779"/>
    </source>
</evidence>
<dbReference type="GO" id="GO:0016020">
    <property type="term" value="C:membrane"/>
    <property type="evidence" value="ECO:0007669"/>
    <property type="project" value="UniProtKB-SubCell"/>
</dbReference>
<evidence type="ECO:0000313" key="12">
    <source>
        <dbReference type="Proteomes" id="UP000660729"/>
    </source>
</evidence>
<evidence type="ECO:0000256" key="2">
    <source>
        <dbReference type="ARBA" id="ARBA00010666"/>
    </source>
</evidence>
<dbReference type="InterPro" id="IPR012419">
    <property type="entry name" value="Cas1_AcylTrans_dom"/>
</dbReference>
<keyword evidence="4 8" id="KW-0812">Transmembrane</keyword>
<organism evidence="11 12">
    <name type="scientific">Pseudocercospora fuligena</name>
    <dbReference type="NCBI Taxonomy" id="685502"/>
    <lineage>
        <taxon>Eukaryota</taxon>
        <taxon>Fungi</taxon>
        <taxon>Dikarya</taxon>
        <taxon>Ascomycota</taxon>
        <taxon>Pezizomycotina</taxon>
        <taxon>Dothideomycetes</taxon>
        <taxon>Dothideomycetidae</taxon>
        <taxon>Mycosphaerellales</taxon>
        <taxon>Mycosphaerellaceae</taxon>
        <taxon>Pseudocercospora</taxon>
    </lineage>
</organism>
<reference evidence="11" key="1">
    <citation type="submission" date="2020-04" db="EMBL/GenBank/DDBJ databases">
        <title>Draft genome resource of the tomato pathogen Pseudocercospora fuligena.</title>
        <authorList>
            <person name="Zaccaron A."/>
        </authorList>
    </citation>
    <scope>NUCLEOTIDE SEQUENCE</scope>
    <source>
        <strain evidence="11">PF001</strain>
    </source>
</reference>
<proteinExistence type="inferred from homology"/>
<evidence type="ECO:0000256" key="5">
    <source>
        <dbReference type="ARBA" id="ARBA00022989"/>
    </source>
</evidence>
<comment type="subcellular location">
    <subcellularLocation>
        <location evidence="1">Membrane</location>
        <topology evidence="1">Multi-pass membrane protein</topology>
    </subcellularLocation>
</comment>
<dbReference type="OrthoDB" id="1932925at2759"/>
<sequence>MFRELFVVTIVALLALQHYIFDDDPYKCRALIKTGHWLAGEWLPSGCGAVQYGSKSLQTCTQDRKRNIVFAGDLQLQGTYYHLVQRMTTSKNKPVPAPRERDLRHETETVSLSFLYDPHLNGSLLMNAVEAFRDQTPESPMLLTIGAANSASESASPEEYLDRVHSITSLAHSRRPNIKLGSRLEYQNGPGDLLLFAPAEQSFDVERSKTFLELNQKLLEASVETPFHFLSAFTEMTTGPGDYLEPGSLLVKEELFRTRGDLLLNLRCNAIIAGKGPNWIQLVTVITLGLVLPVLAILNTCMKLSSSVVRPIVSSFASFGIAILLTHIADRSHVFDHVRKDVFRYENGGMLFLVSLIVGIATIRRSQTDKLQLINHNFLPREQSSEWKGWMQLVIIFYHYGQVAALPVWHFLRICVSSYLFLTGFGHTVFFLQKKDYSLRRFINIMIRLNLLAIILAYTMRTSWVAYYYIPLCTIWFLIVYVTLAVGRQHNSNTLFLLAKIAVAAFLLNKVLYTDGLREALLAFFTTMTKGYFPVSFFDKRVNNDRYIVFVGMAVAPLYLWLTDLIKTQSGSNHSLLATSNEKIPSTRQHSKVDRFILQYWTAIKRTTTITALISLALFWHYRSTLTKSGFSAQQAYTNWLPIICFAILRNAHPIFRNYHSKFFAWVGKYSGEIYILHFHIWLGADQGAVLRTGLFHGDETLYGDRWRDLVVLTPLLLVTAAIVGDATGKIAEWFVKDWGMDEDEKEEVNEKGGLAYLRSWALWPLRTLKRRSILVLFVLWVLNQVYF</sequence>
<accession>A0A8H6RPV9</accession>
<dbReference type="PANTHER" id="PTHR13533:SF1">
    <property type="entry name" value="N-ACETYLNEURAMINATE 9-O-ACETYLTRANSFERASE"/>
    <property type="match status" value="1"/>
</dbReference>